<dbReference type="Gene3D" id="3.30.70.330">
    <property type="match status" value="3"/>
</dbReference>
<feature type="domain" description="RRM" evidence="5">
    <location>
        <begin position="307"/>
        <end position="381"/>
    </location>
</feature>
<feature type="region of interest" description="Disordered" evidence="4">
    <location>
        <begin position="22"/>
        <end position="75"/>
    </location>
</feature>
<dbReference type="InterPro" id="IPR035979">
    <property type="entry name" value="RBD_domain_sf"/>
</dbReference>
<protein>
    <recommendedName>
        <fullName evidence="5">RRM domain-containing protein</fullName>
    </recommendedName>
</protein>
<dbReference type="Pfam" id="PF13893">
    <property type="entry name" value="RRM_5"/>
    <property type="match status" value="1"/>
</dbReference>
<evidence type="ECO:0000256" key="4">
    <source>
        <dbReference type="SAM" id="MobiDB-lite"/>
    </source>
</evidence>
<proteinExistence type="predicted"/>
<evidence type="ECO:0000259" key="5">
    <source>
        <dbReference type="PROSITE" id="PS50102"/>
    </source>
</evidence>
<dbReference type="PANTHER" id="PTHR15592">
    <property type="entry name" value="MATRIN 3/NUCLEAR PROTEIN 220-RELATED"/>
    <property type="match status" value="1"/>
</dbReference>
<keyword evidence="1" id="KW-0677">Repeat</keyword>
<dbReference type="EMBL" id="JAODUP010000204">
    <property type="protein sequence ID" value="KAK2156849.1"/>
    <property type="molecule type" value="Genomic_DNA"/>
</dbReference>
<dbReference type="InterPro" id="IPR012677">
    <property type="entry name" value="Nucleotide-bd_a/b_plait_sf"/>
</dbReference>
<feature type="compositionally biased region" description="Polar residues" evidence="4">
    <location>
        <begin position="50"/>
        <end position="65"/>
    </location>
</feature>
<dbReference type="SMART" id="SM00360">
    <property type="entry name" value="RRM"/>
    <property type="match status" value="2"/>
</dbReference>
<dbReference type="InterPro" id="IPR055204">
    <property type="entry name" value="HNRNPL_RRM"/>
</dbReference>
<gene>
    <name evidence="6" type="ORF">LSH36_204g10060</name>
</gene>
<organism evidence="6 7">
    <name type="scientific">Paralvinella palmiformis</name>
    <dbReference type="NCBI Taxonomy" id="53620"/>
    <lineage>
        <taxon>Eukaryota</taxon>
        <taxon>Metazoa</taxon>
        <taxon>Spiralia</taxon>
        <taxon>Lophotrochozoa</taxon>
        <taxon>Annelida</taxon>
        <taxon>Polychaeta</taxon>
        <taxon>Sedentaria</taxon>
        <taxon>Canalipalpata</taxon>
        <taxon>Terebellida</taxon>
        <taxon>Terebelliformia</taxon>
        <taxon>Alvinellidae</taxon>
        <taxon>Paralvinella</taxon>
    </lineage>
</organism>
<evidence type="ECO:0000256" key="2">
    <source>
        <dbReference type="ARBA" id="ARBA00022884"/>
    </source>
</evidence>
<keyword evidence="2 3" id="KW-0694">RNA-binding</keyword>
<sequence>MSHPTDRPSVFLPVFTKESEMSSYHIGHASKRQRPDADDYGHPSKRGNPTYMSHKQGQGNYTSGPKTHRAGFGEEAPSNVLHVTVQNPRYSITVDVMHTICSPHGTVNRIVIIKKNGLQAMVEFNEVEAAVQARQSLNGADIYSGCCTLKIDYAKTTRLKVFENGNDSWDYTVSYTDQEDEHQSGGRNQPLLAEPRHGSAPIPYDDVDGSTYHHEPRRRRRPPLHDPGYDYPPSNPESYEPYARERYPPPPPMPPRRGGYRRGPYGPPPPPPRGAYDPYHSAPPSGASGYDDDYVSNGPPAMYQQGCVLMAYDLNREKVNATKLFNLFCLYGNVVRIKFLKSKEGSAMIQMGDCLSRDRAIKNLDNHYLFGCKIHLGYSKQAFLQDVPSPHSLPDGSPSFIDFMGNRNNRFTNPEAAAKNHILISINIYVFYVNSSTAEITVSGIFNVHAALHLDSYSCIRPPSNCLYYWNAPVDITEDQLKSVFIDANVNPPARIRQFPSKTEKSSTGLLEWDSTEEAMESLCCTNHSEIPNPNESNHLKHDIRLVILILYFESIPTAANTRILDLPICNGSTSEKIFNDSLAECCRVCK</sequence>
<dbReference type="Pfam" id="PF22976">
    <property type="entry name" value="RRM_10"/>
    <property type="match status" value="1"/>
</dbReference>
<evidence type="ECO:0000256" key="3">
    <source>
        <dbReference type="PROSITE-ProRule" id="PRU00176"/>
    </source>
</evidence>
<dbReference type="PROSITE" id="PS50102">
    <property type="entry name" value="RRM"/>
    <property type="match status" value="1"/>
</dbReference>
<feature type="compositionally biased region" description="Basic and acidic residues" evidence="4">
    <location>
        <begin position="33"/>
        <end position="42"/>
    </location>
</feature>
<feature type="compositionally biased region" description="Low complexity" evidence="4">
    <location>
        <begin position="229"/>
        <end position="241"/>
    </location>
</feature>
<dbReference type="InterPro" id="IPR021790">
    <property type="entry name" value="PTBP1-like_RRM2"/>
</dbReference>
<dbReference type="CDD" id="cd12424">
    <property type="entry name" value="RRM3_hnRNPL_like"/>
    <property type="match status" value="1"/>
</dbReference>
<feature type="region of interest" description="Disordered" evidence="4">
    <location>
        <begin position="176"/>
        <end position="289"/>
    </location>
</feature>
<keyword evidence="7" id="KW-1185">Reference proteome</keyword>
<name>A0AAD9N7D0_9ANNE</name>
<dbReference type="AlphaFoldDB" id="A0AAD9N7D0"/>
<reference evidence="6" key="1">
    <citation type="journal article" date="2023" name="Mol. Biol. Evol.">
        <title>Third-Generation Sequencing Reveals the Adaptive Role of the Epigenome in Three Deep-Sea Polychaetes.</title>
        <authorList>
            <person name="Perez M."/>
            <person name="Aroh O."/>
            <person name="Sun Y."/>
            <person name="Lan Y."/>
            <person name="Juniper S.K."/>
            <person name="Young C.R."/>
            <person name="Angers B."/>
            <person name="Qian P.Y."/>
        </authorList>
    </citation>
    <scope>NUCLEOTIDE SEQUENCE</scope>
    <source>
        <strain evidence="6">P08H-3</strain>
    </source>
</reference>
<dbReference type="GO" id="GO:0003723">
    <property type="term" value="F:RNA binding"/>
    <property type="evidence" value="ECO:0007669"/>
    <property type="project" value="UniProtKB-UniRule"/>
</dbReference>
<evidence type="ECO:0000313" key="6">
    <source>
        <dbReference type="EMBL" id="KAK2156849.1"/>
    </source>
</evidence>
<dbReference type="Proteomes" id="UP001208570">
    <property type="component" value="Unassembled WGS sequence"/>
</dbReference>
<comment type="caution">
    <text evidence="6">The sequence shown here is derived from an EMBL/GenBank/DDBJ whole genome shotgun (WGS) entry which is preliminary data.</text>
</comment>
<evidence type="ECO:0000313" key="7">
    <source>
        <dbReference type="Proteomes" id="UP001208570"/>
    </source>
</evidence>
<evidence type="ECO:0000256" key="1">
    <source>
        <dbReference type="ARBA" id="ARBA00022737"/>
    </source>
</evidence>
<accession>A0AAD9N7D0</accession>
<dbReference type="CDD" id="cd12694">
    <property type="entry name" value="RRM2_hnRNPL_like"/>
    <property type="match status" value="1"/>
</dbReference>
<dbReference type="SUPFAM" id="SSF54928">
    <property type="entry name" value="RNA-binding domain, RBD"/>
    <property type="match status" value="2"/>
</dbReference>
<dbReference type="FunFam" id="3.30.70.330:FF:000072">
    <property type="entry name" value="heterogeneous nuclear ribonucleoprotein L isoform X1"/>
    <property type="match status" value="1"/>
</dbReference>
<dbReference type="InterPro" id="IPR000504">
    <property type="entry name" value="RRM_dom"/>
</dbReference>
<dbReference type="CDD" id="cd12427">
    <property type="entry name" value="RRM4_hnRNPL_like"/>
    <property type="match status" value="1"/>
</dbReference>
<dbReference type="Pfam" id="PF11835">
    <property type="entry name" value="RRM_8"/>
    <property type="match status" value="1"/>
</dbReference>